<evidence type="ECO:0000313" key="3">
    <source>
        <dbReference type="Proteomes" id="UP000214600"/>
    </source>
</evidence>
<proteinExistence type="predicted"/>
<dbReference type="AlphaFoldDB" id="A0A228IBD9"/>
<keyword evidence="1" id="KW-0472">Membrane</keyword>
<protein>
    <submittedName>
        <fullName evidence="2">Uncharacterized protein</fullName>
    </submittedName>
</protein>
<name>A0A228IBD9_9BURK</name>
<sequence length="362" mass="40971">MLKHYKEIVPVGCLLWLLTPAVLSFPMIFVNASASAFYYGRPGEYFELPEESVILYSLAAFILYYGAGYRLFVRRGWKPGQIGLQTYFVLAVLSAWTWRDYRALAEVGIVYVNQVLTIGDGVERSTFMSGIGSTSEGYSVNYAALRSPRQGRRLTFGRFGGWNNDYHQKCFREYTGLLGLKWANTLRDCPEGAPDDVFSVLRLTDVGPKEFEELKSRWRSLRTIANPTPRSFVSERIAYWLVDVRYDATFVENGRFVVFEASGRLWVLDKKSPVVSYVLAPDMSCLGAGYCNWQGVIDERNTLYLCSTYLSEGMPNFCRYVRLTSQDEAVLSGRTGETLTSRYVPGHSAPKTLRQIVGATEL</sequence>
<keyword evidence="1" id="KW-1133">Transmembrane helix</keyword>
<comment type="caution">
    <text evidence="2">The sequence shown here is derived from an EMBL/GenBank/DDBJ whole genome shotgun (WGS) entry which is preliminary data.</text>
</comment>
<evidence type="ECO:0000313" key="2">
    <source>
        <dbReference type="EMBL" id="OXI39485.1"/>
    </source>
</evidence>
<gene>
    <name evidence="2" type="ORF">CFB84_26700</name>
</gene>
<reference evidence="2 3" key="2">
    <citation type="submission" date="2017-08" db="EMBL/GenBank/DDBJ databases">
        <title>WGS of novel Burkholderia cepaca complex species.</title>
        <authorList>
            <person name="Lipuma J."/>
            <person name="Spilker T."/>
        </authorList>
    </citation>
    <scope>NUCLEOTIDE SEQUENCE [LARGE SCALE GENOMIC DNA]</scope>
    <source>
        <strain evidence="2 3">AU17325</strain>
    </source>
</reference>
<dbReference type="RefSeq" id="WP_089452713.1">
    <property type="nucleotide sequence ID" value="NZ_NKFA01000010.1"/>
</dbReference>
<evidence type="ECO:0000256" key="1">
    <source>
        <dbReference type="SAM" id="Phobius"/>
    </source>
</evidence>
<keyword evidence="1" id="KW-0812">Transmembrane</keyword>
<dbReference type="EMBL" id="NKFA01000010">
    <property type="protein sequence ID" value="OXI39485.1"/>
    <property type="molecule type" value="Genomic_DNA"/>
</dbReference>
<dbReference type="Proteomes" id="UP000214600">
    <property type="component" value="Unassembled WGS sequence"/>
</dbReference>
<feature type="transmembrane region" description="Helical" evidence="1">
    <location>
        <begin position="52"/>
        <end position="72"/>
    </location>
</feature>
<organism evidence="2 3">
    <name type="scientific">Burkholderia aenigmatica</name>
    <dbReference type="NCBI Taxonomy" id="2015348"/>
    <lineage>
        <taxon>Bacteria</taxon>
        <taxon>Pseudomonadati</taxon>
        <taxon>Pseudomonadota</taxon>
        <taxon>Betaproteobacteria</taxon>
        <taxon>Burkholderiales</taxon>
        <taxon>Burkholderiaceae</taxon>
        <taxon>Burkholderia</taxon>
        <taxon>Burkholderia cepacia complex</taxon>
    </lineage>
</organism>
<reference evidence="3" key="1">
    <citation type="submission" date="2017-06" db="EMBL/GenBank/DDBJ databases">
        <authorList>
            <person name="LiPuma J."/>
            <person name="Spilker T."/>
        </authorList>
    </citation>
    <scope>NUCLEOTIDE SEQUENCE [LARGE SCALE GENOMIC DNA]</scope>
    <source>
        <strain evidence="3">AU17325</strain>
    </source>
</reference>
<accession>A0A228IBD9</accession>